<evidence type="ECO:0000313" key="2">
    <source>
        <dbReference type="Proteomes" id="UP000801864"/>
    </source>
</evidence>
<comment type="caution">
    <text evidence="1">The sequence shown here is derived from an EMBL/GenBank/DDBJ whole genome shotgun (WGS) entry which is preliminary data.</text>
</comment>
<dbReference type="Gene3D" id="3.40.50.1100">
    <property type="match status" value="1"/>
</dbReference>
<gene>
    <name evidence="1" type="ORF">CFAM422_009654</name>
</gene>
<protein>
    <submittedName>
        <fullName evidence="1">Uncharacterized protein</fullName>
    </submittedName>
</protein>
<dbReference type="AlphaFoldDB" id="A0A9P5C8L8"/>
<dbReference type="SUPFAM" id="SSF53686">
    <property type="entry name" value="Tryptophan synthase beta subunit-like PLP-dependent enzymes"/>
    <property type="match status" value="1"/>
</dbReference>
<organism evidence="1 2">
    <name type="scientific">Trichoderma lentiforme</name>
    <dbReference type="NCBI Taxonomy" id="1567552"/>
    <lineage>
        <taxon>Eukaryota</taxon>
        <taxon>Fungi</taxon>
        <taxon>Dikarya</taxon>
        <taxon>Ascomycota</taxon>
        <taxon>Pezizomycotina</taxon>
        <taxon>Sordariomycetes</taxon>
        <taxon>Hypocreomycetidae</taxon>
        <taxon>Hypocreales</taxon>
        <taxon>Hypocreaceae</taxon>
        <taxon>Trichoderma</taxon>
    </lineage>
</organism>
<reference evidence="1 2" key="1">
    <citation type="submission" date="2018-06" db="EMBL/GenBank/DDBJ databases">
        <title>Genome analysis of cellulolytic fungus Trichoderma lentiforme CFAM-422.</title>
        <authorList>
            <person name="Steindorff A.S."/>
            <person name="Formighieri E.F."/>
            <person name="Midorikawa G.E.O."/>
            <person name="Tamietti M.S."/>
            <person name="Ramos E.Z."/>
            <person name="Silva A.S."/>
            <person name="Bon E.P.S."/>
            <person name="Mendes T.D."/>
            <person name="Damaso M.C.T."/>
            <person name="Favaro L.C.L."/>
        </authorList>
    </citation>
    <scope>NUCLEOTIDE SEQUENCE [LARGE SCALE GENOMIC DNA]</scope>
    <source>
        <strain evidence="1 2">CFAM-422</strain>
    </source>
</reference>
<sequence length="112" mass="12212">MRHGSRASRPLIPSYGGAFLAGSTVVAVNLSPQTLIVGCEPVGSGVDLRLSRQTQFRSNRIDTSDASVADGLRSNVFPCVCVYGNEQDDIRKSVRLFIEDMKMVVERRDAVP</sequence>
<name>A0A9P5C8L8_9HYPO</name>
<dbReference type="Proteomes" id="UP000801864">
    <property type="component" value="Unassembled WGS sequence"/>
</dbReference>
<evidence type="ECO:0000313" key="1">
    <source>
        <dbReference type="EMBL" id="KAF3065415.1"/>
    </source>
</evidence>
<dbReference type="EMBL" id="QLNT01000018">
    <property type="protein sequence ID" value="KAF3065415.1"/>
    <property type="molecule type" value="Genomic_DNA"/>
</dbReference>
<keyword evidence="2" id="KW-1185">Reference proteome</keyword>
<proteinExistence type="predicted"/>
<accession>A0A9P5C8L8</accession>
<dbReference type="InterPro" id="IPR036052">
    <property type="entry name" value="TrpB-like_PALP_sf"/>
</dbReference>